<organism evidence="2 3">
    <name type="scientific">Zea mays</name>
    <name type="common">Maize</name>
    <dbReference type="NCBI Taxonomy" id="4577"/>
    <lineage>
        <taxon>Eukaryota</taxon>
        <taxon>Viridiplantae</taxon>
        <taxon>Streptophyta</taxon>
        <taxon>Embryophyta</taxon>
        <taxon>Tracheophyta</taxon>
        <taxon>Spermatophyta</taxon>
        <taxon>Magnoliopsida</taxon>
        <taxon>Liliopsida</taxon>
        <taxon>Poales</taxon>
        <taxon>Poaceae</taxon>
        <taxon>PACMAD clade</taxon>
        <taxon>Panicoideae</taxon>
        <taxon>Andropogonodae</taxon>
        <taxon>Andropogoneae</taxon>
        <taxon>Tripsacinae</taxon>
        <taxon>Zea</taxon>
    </lineage>
</organism>
<dbReference type="Gramene" id="Zm00001eb229420_T001">
    <property type="protein sequence ID" value="Zm00001eb229420_P001"/>
    <property type="gene ID" value="Zm00001eb229420"/>
</dbReference>
<evidence type="ECO:0000313" key="2">
    <source>
        <dbReference type="EnsemblPlants" id="Zm00001eb229420_P001"/>
    </source>
</evidence>
<evidence type="ECO:0000313" key="3">
    <source>
        <dbReference type="Proteomes" id="UP000007305"/>
    </source>
</evidence>
<dbReference type="AlphaFoldDB" id="A0A804PEB2"/>
<reference evidence="2" key="3">
    <citation type="submission" date="2021-05" db="UniProtKB">
        <authorList>
            <consortium name="EnsemblPlants"/>
        </authorList>
    </citation>
    <scope>IDENTIFICATION</scope>
    <source>
        <strain evidence="2">cv. B73</strain>
    </source>
</reference>
<keyword evidence="1" id="KW-0732">Signal</keyword>
<proteinExistence type="predicted"/>
<accession>A0A804PEB2</accession>
<dbReference type="InParanoid" id="A0A804PEB2"/>
<evidence type="ECO:0000256" key="1">
    <source>
        <dbReference type="SAM" id="SignalP"/>
    </source>
</evidence>
<sequence length="318" mass="35372">MPLADVGQWQMSLLLTNLYVLGVDVEVLGEKEPEPGRVEVGAGSDDAAGREARKLPGDVGEHVHGVGHDEQQRVVGLLRQRRHDLAEQRHVPLEQVEPRLALDLPRPGRHDDQVRAPGHGHVGAGHEARARQERRRVLQVQHLPAELVRDRVHQRDLVGQVAREDGLRDGHPHVARADDRHLGQPPPVVLRRRRRRVAGHRAEEARRRVAGVEAQLGERSGLLHLLLPTGGAAVAGGMGWDYVCDMIWLGQISADRISLWRKEGMAMGNGYSTRGRGKVHHPALYIFNSINTLAPHQRPNHFTGLEPLVKIVSFQKKS</sequence>
<dbReference type="Proteomes" id="UP000007305">
    <property type="component" value="Chromosome 5"/>
</dbReference>
<feature type="chain" id="PRO_5032438532" evidence="1">
    <location>
        <begin position="30"/>
        <end position="318"/>
    </location>
</feature>
<protein>
    <submittedName>
        <fullName evidence="2">Uncharacterized protein</fullName>
    </submittedName>
</protein>
<name>A0A804PEB2_MAIZE</name>
<feature type="signal peptide" evidence="1">
    <location>
        <begin position="1"/>
        <end position="29"/>
    </location>
</feature>
<reference evidence="2" key="2">
    <citation type="submission" date="2019-07" db="EMBL/GenBank/DDBJ databases">
        <authorList>
            <person name="Seetharam A."/>
            <person name="Woodhouse M."/>
            <person name="Cannon E."/>
        </authorList>
    </citation>
    <scope>NUCLEOTIDE SEQUENCE [LARGE SCALE GENOMIC DNA]</scope>
    <source>
        <strain evidence="2">cv. B73</strain>
    </source>
</reference>
<reference evidence="3" key="1">
    <citation type="journal article" date="2009" name="Science">
        <title>The B73 maize genome: complexity, diversity, and dynamics.</title>
        <authorList>
            <person name="Schnable P.S."/>
            <person name="Ware D."/>
            <person name="Fulton R.S."/>
            <person name="Stein J.C."/>
            <person name="Wei F."/>
            <person name="Pasternak S."/>
            <person name="Liang C."/>
            <person name="Zhang J."/>
            <person name="Fulton L."/>
            <person name="Graves T.A."/>
            <person name="Minx P."/>
            <person name="Reily A.D."/>
            <person name="Courtney L."/>
            <person name="Kruchowski S.S."/>
            <person name="Tomlinson C."/>
            <person name="Strong C."/>
            <person name="Delehaunty K."/>
            <person name="Fronick C."/>
            <person name="Courtney B."/>
            <person name="Rock S.M."/>
            <person name="Belter E."/>
            <person name="Du F."/>
            <person name="Kim K."/>
            <person name="Abbott R.M."/>
            <person name="Cotton M."/>
            <person name="Levy A."/>
            <person name="Marchetto P."/>
            <person name="Ochoa K."/>
            <person name="Jackson S.M."/>
            <person name="Gillam B."/>
            <person name="Chen W."/>
            <person name="Yan L."/>
            <person name="Higginbotham J."/>
            <person name="Cardenas M."/>
            <person name="Waligorski J."/>
            <person name="Applebaum E."/>
            <person name="Phelps L."/>
            <person name="Falcone J."/>
            <person name="Kanchi K."/>
            <person name="Thane T."/>
            <person name="Scimone A."/>
            <person name="Thane N."/>
            <person name="Henke J."/>
            <person name="Wang T."/>
            <person name="Ruppert J."/>
            <person name="Shah N."/>
            <person name="Rotter K."/>
            <person name="Hodges J."/>
            <person name="Ingenthron E."/>
            <person name="Cordes M."/>
            <person name="Kohlberg S."/>
            <person name="Sgro J."/>
            <person name="Delgado B."/>
            <person name="Mead K."/>
            <person name="Chinwalla A."/>
            <person name="Leonard S."/>
            <person name="Crouse K."/>
            <person name="Collura K."/>
            <person name="Kudrna D."/>
            <person name="Currie J."/>
            <person name="He R."/>
            <person name="Angelova A."/>
            <person name="Rajasekar S."/>
            <person name="Mueller T."/>
            <person name="Lomeli R."/>
            <person name="Scara G."/>
            <person name="Ko A."/>
            <person name="Delaney K."/>
            <person name="Wissotski M."/>
            <person name="Lopez G."/>
            <person name="Campos D."/>
            <person name="Braidotti M."/>
            <person name="Ashley E."/>
            <person name="Golser W."/>
            <person name="Kim H."/>
            <person name="Lee S."/>
            <person name="Lin J."/>
            <person name="Dujmic Z."/>
            <person name="Kim W."/>
            <person name="Talag J."/>
            <person name="Zuccolo A."/>
            <person name="Fan C."/>
            <person name="Sebastian A."/>
            <person name="Kramer M."/>
            <person name="Spiegel L."/>
            <person name="Nascimento L."/>
            <person name="Zutavern T."/>
            <person name="Miller B."/>
            <person name="Ambroise C."/>
            <person name="Muller S."/>
            <person name="Spooner W."/>
            <person name="Narechania A."/>
            <person name="Ren L."/>
            <person name="Wei S."/>
            <person name="Kumari S."/>
            <person name="Faga B."/>
            <person name="Levy M.J."/>
            <person name="McMahan L."/>
            <person name="Van Buren P."/>
            <person name="Vaughn M.W."/>
            <person name="Ying K."/>
            <person name="Yeh C.-T."/>
            <person name="Emrich S.J."/>
            <person name="Jia Y."/>
            <person name="Kalyanaraman A."/>
            <person name="Hsia A.-P."/>
            <person name="Barbazuk W.B."/>
            <person name="Baucom R.S."/>
            <person name="Brutnell T.P."/>
            <person name="Carpita N.C."/>
            <person name="Chaparro C."/>
            <person name="Chia J.-M."/>
            <person name="Deragon J.-M."/>
            <person name="Estill J.C."/>
            <person name="Fu Y."/>
            <person name="Jeddeloh J.A."/>
            <person name="Han Y."/>
            <person name="Lee H."/>
            <person name="Li P."/>
            <person name="Lisch D.R."/>
            <person name="Liu S."/>
            <person name="Liu Z."/>
            <person name="Nagel D.H."/>
            <person name="McCann M.C."/>
            <person name="SanMiguel P."/>
            <person name="Myers A.M."/>
            <person name="Nettleton D."/>
            <person name="Nguyen J."/>
            <person name="Penning B.W."/>
            <person name="Ponnala L."/>
            <person name="Schneider K.L."/>
            <person name="Schwartz D.C."/>
            <person name="Sharma A."/>
            <person name="Soderlund C."/>
            <person name="Springer N.M."/>
            <person name="Sun Q."/>
            <person name="Wang H."/>
            <person name="Waterman M."/>
            <person name="Westerman R."/>
            <person name="Wolfgruber T.K."/>
            <person name="Yang L."/>
            <person name="Yu Y."/>
            <person name="Zhang L."/>
            <person name="Zhou S."/>
            <person name="Zhu Q."/>
            <person name="Bennetzen J.L."/>
            <person name="Dawe R.K."/>
            <person name="Jiang J."/>
            <person name="Jiang N."/>
            <person name="Presting G.G."/>
            <person name="Wessler S.R."/>
            <person name="Aluru S."/>
            <person name="Martienssen R.A."/>
            <person name="Clifton S.W."/>
            <person name="McCombie W.R."/>
            <person name="Wing R.A."/>
            <person name="Wilson R.K."/>
        </authorList>
    </citation>
    <scope>NUCLEOTIDE SEQUENCE [LARGE SCALE GENOMIC DNA]</scope>
    <source>
        <strain evidence="3">cv. B73</strain>
    </source>
</reference>
<keyword evidence="3" id="KW-1185">Reference proteome</keyword>
<dbReference type="EnsemblPlants" id="Zm00001eb229420_T001">
    <property type="protein sequence ID" value="Zm00001eb229420_P001"/>
    <property type="gene ID" value="Zm00001eb229420"/>
</dbReference>